<name>A0A2S8SQB1_9BACT</name>
<evidence type="ECO:0000313" key="2">
    <source>
        <dbReference type="Proteomes" id="UP000237684"/>
    </source>
</evidence>
<keyword evidence="2" id="KW-1185">Reference proteome</keyword>
<reference evidence="1 2" key="1">
    <citation type="journal article" date="2018" name="Syst. Appl. Microbiol.">
        <title>Abditibacterium utsteinense sp. nov., the first cultivated member of candidate phylum FBP, isolated from ice-free Antarctic soil samples.</title>
        <authorList>
            <person name="Tahon G."/>
            <person name="Tytgat B."/>
            <person name="Lebbe L."/>
            <person name="Carlier A."/>
            <person name="Willems A."/>
        </authorList>
    </citation>
    <scope>NUCLEOTIDE SEQUENCE [LARGE SCALE GENOMIC DNA]</scope>
    <source>
        <strain evidence="1 2">LMG 29911</strain>
    </source>
</reference>
<proteinExistence type="predicted"/>
<dbReference type="RefSeq" id="WP_123580774.1">
    <property type="nucleotide sequence ID" value="NZ_NIGF01000017.1"/>
</dbReference>
<comment type="caution">
    <text evidence="1">The sequence shown here is derived from an EMBL/GenBank/DDBJ whole genome shotgun (WGS) entry which is preliminary data.</text>
</comment>
<dbReference type="AlphaFoldDB" id="A0A2S8SQB1"/>
<dbReference type="InParanoid" id="A0A2S8SQB1"/>
<gene>
    <name evidence="1" type="ORF">B1R32_11710</name>
</gene>
<evidence type="ECO:0000313" key="1">
    <source>
        <dbReference type="EMBL" id="PQV62968.1"/>
    </source>
</evidence>
<protein>
    <submittedName>
        <fullName evidence="1">Uncharacterized protein</fullName>
    </submittedName>
</protein>
<dbReference type="EMBL" id="NIGF01000017">
    <property type="protein sequence ID" value="PQV62968.1"/>
    <property type="molecule type" value="Genomic_DNA"/>
</dbReference>
<organism evidence="1 2">
    <name type="scientific">Abditibacterium utsteinense</name>
    <dbReference type="NCBI Taxonomy" id="1960156"/>
    <lineage>
        <taxon>Bacteria</taxon>
        <taxon>Pseudomonadati</taxon>
        <taxon>Abditibacteriota</taxon>
        <taxon>Abditibacteriia</taxon>
        <taxon>Abditibacteriales</taxon>
        <taxon>Abditibacteriaceae</taxon>
        <taxon>Abditibacterium</taxon>
    </lineage>
</organism>
<accession>A0A2S8SQB1</accession>
<dbReference type="Proteomes" id="UP000237684">
    <property type="component" value="Unassembled WGS sequence"/>
</dbReference>
<sequence>MTPTKAPLNGKQKRTYVLATQTLERFEAQVAPGKRGVAVNEAIEHWIEEQRLAKIRADIEAFGRDSESQALYAQIDREWAPLSDEVWAQIDDDWSKMSPEEMDKEFGHGA</sequence>